<evidence type="ECO:0000256" key="3">
    <source>
        <dbReference type="ARBA" id="ARBA00022833"/>
    </source>
</evidence>
<evidence type="ECO:0000256" key="1">
    <source>
        <dbReference type="ARBA" id="ARBA00022723"/>
    </source>
</evidence>
<dbReference type="InterPro" id="IPR027370">
    <property type="entry name" value="Znf-RING_euk"/>
</dbReference>
<dbReference type="EMBL" id="MN739518">
    <property type="protein sequence ID" value="QHT10004.1"/>
    <property type="molecule type" value="Genomic_DNA"/>
</dbReference>
<dbReference type="SMART" id="SM00184">
    <property type="entry name" value="RING"/>
    <property type="match status" value="1"/>
</dbReference>
<dbReference type="CDD" id="cd16448">
    <property type="entry name" value="RING-H2"/>
    <property type="match status" value="1"/>
</dbReference>
<protein>
    <recommendedName>
        <fullName evidence="4">RING-type domain-containing protein</fullName>
    </recommendedName>
</protein>
<feature type="domain" description="RING-type" evidence="4">
    <location>
        <begin position="154"/>
        <end position="202"/>
    </location>
</feature>
<dbReference type="InterPro" id="IPR013083">
    <property type="entry name" value="Znf_RING/FYVE/PHD"/>
</dbReference>
<dbReference type="GO" id="GO:0008270">
    <property type="term" value="F:zinc ion binding"/>
    <property type="evidence" value="ECO:0007669"/>
    <property type="project" value="UniProtKB-KW"/>
</dbReference>
<keyword evidence="2" id="KW-0863">Zinc-finger</keyword>
<organism evidence="5">
    <name type="scientific">viral metagenome</name>
    <dbReference type="NCBI Taxonomy" id="1070528"/>
    <lineage>
        <taxon>unclassified sequences</taxon>
        <taxon>metagenomes</taxon>
        <taxon>organismal metagenomes</taxon>
    </lineage>
</organism>
<proteinExistence type="predicted"/>
<dbReference type="InterPro" id="IPR001841">
    <property type="entry name" value="Znf_RING"/>
</dbReference>
<evidence type="ECO:0000256" key="2">
    <source>
        <dbReference type="ARBA" id="ARBA00022771"/>
    </source>
</evidence>
<keyword evidence="1" id="KW-0479">Metal-binding</keyword>
<dbReference type="Gene3D" id="3.30.40.10">
    <property type="entry name" value="Zinc/RING finger domain, C3HC4 (zinc finger)"/>
    <property type="match status" value="1"/>
</dbReference>
<reference evidence="5" key="1">
    <citation type="journal article" date="2020" name="Nature">
        <title>Giant virus diversity and host interactions through global metagenomics.</title>
        <authorList>
            <person name="Schulz F."/>
            <person name="Roux S."/>
            <person name="Paez-Espino D."/>
            <person name="Jungbluth S."/>
            <person name="Walsh D.A."/>
            <person name="Denef V.J."/>
            <person name="McMahon K.D."/>
            <person name="Konstantinidis K.T."/>
            <person name="Eloe-Fadrosh E.A."/>
            <person name="Kyrpides N.C."/>
            <person name="Woyke T."/>
        </authorList>
    </citation>
    <scope>NUCLEOTIDE SEQUENCE</scope>
    <source>
        <strain evidence="5">GVMAG-M-3300023174-104</strain>
    </source>
</reference>
<evidence type="ECO:0000313" key="5">
    <source>
        <dbReference type="EMBL" id="QHT10004.1"/>
    </source>
</evidence>
<evidence type="ECO:0000259" key="4">
    <source>
        <dbReference type="PROSITE" id="PS50089"/>
    </source>
</evidence>
<dbReference type="PROSITE" id="PS50089">
    <property type="entry name" value="ZF_RING_2"/>
    <property type="match status" value="1"/>
</dbReference>
<dbReference type="SUPFAM" id="SSF57850">
    <property type="entry name" value="RING/U-box"/>
    <property type="match status" value="1"/>
</dbReference>
<dbReference type="Pfam" id="PF13445">
    <property type="entry name" value="zf-RING_UBOX"/>
    <property type="match status" value="1"/>
</dbReference>
<sequence>MILFTDLKSFEKWLYKTASEMEEKMKRSTEKKMDYEKFTFESPNFENTFQTRDCYLQVRHQPEEAEEYVFEISFNYVIVKCHPNAYLDHTIGPTDDLSALFKQFLDFFWKRTTCPECLIGLRDPTMTVCESCIPKRILSEYALEHGIKKEIEVCPVCMERVYFSKLQCGHYIHKSCMVNLLESDWFDDEACDTKRLRCPLCRKLISSSDIKSFFMAKEV</sequence>
<name>A0A6C0D1N0_9ZZZZ</name>
<accession>A0A6C0D1N0</accession>
<dbReference type="AlphaFoldDB" id="A0A6C0D1N0"/>
<keyword evidence="3" id="KW-0862">Zinc</keyword>